<dbReference type="PROSITE" id="PS50808">
    <property type="entry name" value="ZF_BED"/>
    <property type="match status" value="1"/>
</dbReference>
<dbReference type="InterPro" id="IPR003656">
    <property type="entry name" value="Znf_BED"/>
</dbReference>
<dbReference type="Pfam" id="PF04937">
    <property type="entry name" value="DUF659"/>
    <property type="match status" value="1"/>
</dbReference>
<keyword evidence="4" id="KW-0547">Nucleotide-binding</keyword>
<dbReference type="SUPFAM" id="SSF54236">
    <property type="entry name" value="Ubiquitin-like"/>
    <property type="match status" value="1"/>
</dbReference>
<dbReference type="InterPro" id="IPR046758">
    <property type="entry name" value="Sey1/RHD3-like_3HB"/>
</dbReference>
<dbReference type="Pfam" id="PF11976">
    <property type="entry name" value="Rad60-SLD"/>
    <property type="match status" value="1"/>
</dbReference>
<keyword evidence="6" id="KW-0378">Hydrolase</keyword>
<dbReference type="PROSITE" id="PS51715">
    <property type="entry name" value="G_GB1_RHD3"/>
    <property type="match status" value="1"/>
</dbReference>
<dbReference type="GO" id="GO:0005634">
    <property type="term" value="C:nucleus"/>
    <property type="evidence" value="ECO:0007669"/>
    <property type="project" value="UniProtKB-SubCell"/>
</dbReference>
<evidence type="ECO:0000256" key="16">
    <source>
        <dbReference type="PROSITE-ProRule" id="PRU01052"/>
    </source>
</evidence>
<evidence type="ECO:0000256" key="4">
    <source>
        <dbReference type="ARBA" id="ARBA00022741"/>
    </source>
</evidence>
<dbReference type="GO" id="GO:0003924">
    <property type="term" value="F:GTPase activity"/>
    <property type="evidence" value="ECO:0007669"/>
    <property type="project" value="TreeGrafter"/>
</dbReference>
<keyword evidence="21" id="KW-1185">Reference proteome</keyword>
<evidence type="ECO:0000313" key="20">
    <source>
        <dbReference type="EMBL" id="KAK1434207.1"/>
    </source>
</evidence>
<evidence type="ECO:0000259" key="17">
    <source>
        <dbReference type="PROSITE" id="PS50053"/>
    </source>
</evidence>
<evidence type="ECO:0000256" key="1">
    <source>
        <dbReference type="ARBA" id="ARBA00004123"/>
    </source>
</evidence>
<dbReference type="PANTHER" id="PTHR45923">
    <property type="entry name" value="PROTEIN SEY1"/>
    <property type="match status" value="1"/>
</dbReference>
<gene>
    <name evidence="20" type="ORF">QVD17_11126</name>
</gene>
<dbReference type="EMBL" id="JAUHHV010000002">
    <property type="protein sequence ID" value="KAK1434207.1"/>
    <property type="molecule type" value="Genomic_DNA"/>
</dbReference>
<dbReference type="Gene3D" id="3.40.50.300">
    <property type="entry name" value="P-loop containing nucleotide triphosphate hydrolases"/>
    <property type="match status" value="1"/>
</dbReference>
<dbReference type="SUPFAM" id="SSF52540">
    <property type="entry name" value="P-loop containing nucleoside triphosphate hydrolases"/>
    <property type="match status" value="1"/>
</dbReference>
<dbReference type="PROSITE" id="PS50053">
    <property type="entry name" value="UBIQUITIN_2"/>
    <property type="match status" value="1"/>
</dbReference>
<keyword evidence="13" id="KW-0472">Membrane</keyword>
<sequence length="1510" mass="172197">MSAVCRPHLQTSAGEEVDQTSAVCKKKTVWSKSDSLTKYKQRSHTRTLYLLYVCLLSSYSRKQSEMMTEENKVDGDESVHIKLRVKGNDEEQVVYRIKRNTKLIKLMNAYCNMKSVDFNSIVFLFNGYHLQAEQTPLELDMEDGNQIYAISDDKKAECCSTHLIDGDGTFNAVGLDNFVKQVKLRECGRSYAVVAIMGPQSSGKSTLLNHLFYTNFKEMDAYRGRSQTTKGIWIAKAAGIEPCTIVMDLEGTNGRERGEDDTTFEKQSALFALAVSDIVLINMWCHDIGLEHAGNKPLLKTIFQVMLHLSIPRKTSLVFVIRDKTKTPLENLEPVLWDDIQKIWESILKPEAHKHTPLSEFFHIQVVALSSYEDKEEQFKEQVAGLRQKFFQSITPGGLAGDRKGVVPASGFFFSVQQIWKVIKENQDLDLPAHKVMVATVLCEEIAREKYSSFVANKDWLELQDVQSQLLPSFADKIGSLLYNCLSSYDGEATYYEDNVRFAKRKQLEEQLMQLVQPAYQLMLETIRPKTLEEFKKALNDALNGGLGFAVAARDCAKEFNRLFDEKYVIKQLFWDLEKVRNTFSCDLDSHIAEIRTTKLSELSSRYESKIKDALYAPVEVLLKGGRDDTWPAIRNLLHQETAKAVSEFSFALSGFEIGEQEKEDIISNLESYSRELVEGKAKEEAGKVLYHMKERFTHMIKLDDDLMPRVWTGKEDIQSISKLAQSSSLSLLSTLAVIRLDEETDSIRDTLGLTLMDPKKDNSTRTTLQDPLSSSTWEEVPATKTLITPSECKSLWNQFQEEIEDLITKAIVSQSMDTDESVASSEGESPFAVRSSSCLKKNITWNYVSEGKDKAGRKTLTCNFCHKIFRGGGIYRMKQHLAGAKGDSAVCLKVPKDIRILMKNVLEEVTRKPREKHNLNEVGKINTVQPILGKRKASSTSKNIQSYFQRGIDDPSQPSIKPTLQSKERSHDTDLAIAMWFYDAGIPMSAINSPFFALAMSKIASMGHGYIGPSYHAMRVSLLKDAKQSVKLIVDAYRESWSDTGCTVMGDGWRGSMQRPLINFLVYCPKGISFIKSVDVSGIESNAESLCNLFGEIVEIVGPANVIHMVTENAPNYKAAGRLLCERHPSICWSPCAIHCINLIMKDIGEMPHVADLVTLASRVTVFIYNHKWPLNWLRKRHGWTEIIRPGVTRFGTSFMTLKSLYDHKSDLQAMVNSNEYKVLKLSKAKDVELIILDEAFWENCYITVKVMSPILRLLRICDSSEKPASGYVYEGMHRAKKDIEELFNQKTDLYKPYIDIIDARWDKMLRKGLHSAAYWLNPIFQYDEDNIIHKREAFGGVLDMIEQSSEDSIKLTSQLHKFRDRDGSFGRPLSFSSLKSTRPDEWWKLFGGDAPELQKFAIRILSQTASSFGCERNWSVFEKIHTKKRIRLEHQRLTDIVYVYYNLRLQNRLKNDKRFYDPLDYENIDKTEFWVVDEEAKGELDYDELEKMLDEEPSNNHEPSKPQT</sequence>
<dbReference type="InterPro" id="IPR000626">
    <property type="entry name" value="Ubiquitin-like_dom"/>
</dbReference>
<dbReference type="InterPro" id="IPR008803">
    <property type="entry name" value="RHD3/Sey1"/>
</dbReference>
<dbReference type="GO" id="GO:0005525">
    <property type="term" value="F:GTP binding"/>
    <property type="evidence" value="ECO:0007669"/>
    <property type="project" value="UniProtKB-KW"/>
</dbReference>
<evidence type="ECO:0000256" key="10">
    <source>
        <dbReference type="ARBA" id="ARBA00023054"/>
    </source>
</evidence>
<dbReference type="PANTHER" id="PTHR45923:SF14">
    <property type="entry name" value="PROTEIN ROOT HAIR DEFECTIVE 3 HOMOLOG"/>
    <property type="match status" value="1"/>
</dbReference>
<evidence type="ECO:0000256" key="9">
    <source>
        <dbReference type="ARBA" id="ARBA00022989"/>
    </source>
</evidence>
<evidence type="ECO:0008006" key="22">
    <source>
        <dbReference type="Google" id="ProtNLM"/>
    </source>
</evidence>
<dbReference type="GO" id="GO:0003677">
    <property type="term" value="F:DNA binding"/>
    <property type="evidence" value="ECO:0007669"/>
    <property type="project" value="UniProtKB-KW"/>
</dbReference>
<dbReference type="Pfam" id="PF20428">
    <property type="entry name" value="Sey1_3HB"/>
    <property type="match status" value="1"/>
</dbReference>
<evidence type="ECO:0000256" key="11">
    <source>
        <dbReference type="ARBA" id="ARBA00023125"/>
    </source>
</evidence>
<evidence type="ECO:0000259" key="18">
    <source>
        <dbReference type="PROSITE" id="PS50808"/>
    </source>
</evidence>
<keyword evidence="9" id="KW-1133">Transmembrane helix</keyword>
<evidence type="ECO:0000256" key="7">
    <source>
        <dbReference type="ARBA" id="ARBA00022824"/>
    </source>
</evidence>
<evidence type="ECO:0000256" key="5">
    <source>
        <dbReference type="ARBA" id="ARBA00022771"/>
    </source>
</evidence>
<dbReference type="Proteomes" id="UP001229421">
    <property type="component" value="Unassembled WGS sequence"/>
</dbReference>
<dbReference type="GO" id="GO:0008270">
    <property type="term" value="F:zinc ion binding"/>
    <property type="evidence" value="ECO:0007669"/>
    <property type="project" value="UniProtKB-KW"/>
</dbReference>
<dbReference type="InterPro" id="IPR027417">
    <property type="entry name" value="P-loop_NTPase"/>
</dbReference>
<feature type="domain" description="BED-type" evidence="18">
    <location>
        <begin position="840"/>
        <end position="899"/>
    </location>
</feature>
<evidence type="ECO:0000256" key="8">
    <source>
        <dbReference type="ARBA" id="ARBA00022833"/>
    </source>
</evidence>
<dbReference type="GO" id="GO:0046983">
    <property type="term" value="F:protein dimerization activity"/>
    <property type="evidence" value="ECO:0007669"/>
    <property type="project" value="InterPro"/>
</dbReference>
<feature type="domain" description="Ubiquitin-like" evidence="17">
    <location>
        <begin position="79"/>
        <end position="156"/>
    </location>
</feature>
<feature type="domain" description="GB1/RHD3-type G" evidence="19">
    <location>
        <begin position="188"/>
        <end position="403"/>
    </location>
</feature>
<dbReference type="InterPro" id="IPR012337">
    <property type="entry name" value="RNaseH-like_sf"/>
</dbReference>
<evidence type="ECO:0000256" key="12">
    <source>
        <dbReference type="ARBA" id="ARBA00023134"/>
    </source>
</evidence>
<dbReference type="InterPro" id="IPR030386">
    <property type="entry name" value="G_GB1_RHD3_dom"/>
</dbReference>
<keyword evidence="10" id="KW-0175">Coiled coil</keyword>
<protein>
    <recommendedName>
        <fullName evidence="22">Protein ROOT HAIR DEFECTIVE 3 homolog</fullName>
    </recommendedName>
</protein>
<name>A0AAD8P6U4_TARER</name>
<dbReference type="InterPro" id="IPR022617">
    <property type="entry name" value="Rad60/SUMO-like_dom"/>
</dbReference>
<dbReference type="GO" id="GO:0016320">
    <property type="term" value="P:endoplasmic reticulum membrane fusion"/>
    <property type="evidence" value="ECO:0007669"/>
    <property type="project" value="TreeGrafter"/>
</dbReference>
<evidence type="ECO:0000256" key="2">
    <source>
        <dbReference type="ARBA" id="ARBA00022692"/>
    </source>
</evidence>
<proteinExistence type="inferred from homology"/>
<evidence type="ECO:0000256" key="14">
    <source>
        <dbReference type="ARBA" id="ARBA00023242"/>
    </source>
</evidence>
<dbReference type="Gene3D" id="3.10.20.90">
    <property type="entry name" value="Phosphatidylinositol 3-kinase Catalytic Subunit, Chain A, domain 1"/>
    <property type="match status" value="1"/>
</dbReference>
<keyword evidence="8" id="KW-0862">Zinc</keyword>
<dbReference type="InterPro" id="IPR029071">
    <property type="entry name" value="Ubiquitin-like_domsf"/>
</dbReference>
<evidence type="ECO:0000256" key="6">
    <source>
        <dbReference type="ARBA" id="ARBA00022801"/>
    </source>
</evidence>
<keyword evidence="2" id="KW-0812">Transmembrane</keyword>
<keyword evidence="3" id="KW-0479">Metal-binding</keyword>
<dbReference type="InterPro" id="IPR008906">
    <property type="entry name" value="HATC_C_dom"/>
</dbReference>
<keyword evidence="7" id="KW-0256">Endoplasmic reticulum</keyword>
<reference evidence="20" key="1">
    <citation type="journal article" date="2023" name="bioRxiv">
        <title>Improved chromosome-level genome assembly for marigold (Tagetes erecta).</title>
        <authorList>
            <person name="Jiang F."/>
            <person name="Yuan L."/>
            <person name="Wang S."/>
            <person name="Wang H."/>
            <person name="Xu D."/>
            <person name="Wang A."/>
            <person name="Fan W."/>
        </authorList>
    </citation>
    <scope>NUCLEOTIDE SEQUENCE</scope>
    <source>
        <strain evidence="20">WSJ</strain>
        <tissue evidence="20">Leaf</tissue>
    </source>
</reference>
<comment type="subcellular location">
    <subcellularLocation>
        <location evidence="1">Nucleus</location>
    </subcellularLocation>
</comment>
<dbReference type="GO" id="GO:0005783">
    <property type="term" value="C:endoplasmic reticulum"/>
    <property type="evidence" value="ECO:0007669"/>
    <property type="project" value="TreeGrafter"/>
</dbReference>
<evidence type="ECO:0000256" key="3">
    <source>
        <dbReference type="ARBA" id="ARBA00022723"/>
    </source>
</evidence>
<dbReference type="CDD" id="cd01851">
    <property type="entry name" value="GBP"/>
    <property type="match status" value="1"/>
</dbReference>
<evidence type="ECO:0000256" key="15">
    <source>
        <dbReference type="PROSITE-ProRule" id="PRU00027"/>
    </source>
</evidence>
<comment type="caution">
    <text evidence="20">The sequence shown here is derived from an EMBL/GenBank/DDBJ whole genome shotgun (WGS) entry which is preliminary data.</text>
</comment>
<dbReference type="FunFam" id="3.40.50.300:FF:002271">
    <property type="entry name" value="Protein ROOT HAIR DEFECTIVE 3 homolog"/>
    <property type="match status" value="1"/>
</dbReference>
<dbReference type="Pfam" id="PF05699">
    <property type="entry name" value="Dimer_Tnp_hAT"/>
    <property type="match status" value="1"/>
</dbReference>
<keyword evidence="12" id="KW-0342">GTP-binding</keyword>
<evidence type="ECO:0000256" key="13">
    <source>
        <dbReference type="ARBA" id="ARBA00023136"/>
    </source>
</evidence>
<dbReference type="SUPFAM" id="SSF53098">
    <property type="entry name" value="Ribonuclease H-like"/>
    <property type="match status" value="1"/>
</dbReference>
<organism evidence="20 21">
    <name type="scientific">Tagetes erecta</name>
    <name type="common">African marigold</name>
    <dbReference type="NCBI Taxonomy" id="13708"/>
    <lineage>
        <taxon>Eukaryota</taxon>
        <taxon>Viridiplantae</taxon>
        <taxon>Streptophyta</taxon>
        <taxon>Embryophyta</taxon>
        <taxon>Tracheophyta</taxon>
        <taxon>Spermatophyta</taxon>
        <taxon>Magnoliopsida</taxon>
        <taxon>eudicotyledons</taxon>
        <taxon>Gunneridae</taxon>
        <taxon>Pentapetalae</taxon>
        <taxon>asterids</taxon>
        <taxon>campanulids</taxon>
        <taxon>Asterales</taxon>
        <taxon>Asteraceae</taxon>
        <taxon>Asteroideae</taxon>
        <taxon>Heliantheae alliance</taxon>
        <taxon>Tageteae</taxon>
        <taxon>Tagetes</taxon>
    </lineage>
</organism>
<keyword evidence="11" id="KW-0238">DNA-binding</keyword>
<dbReference type="Pfam" id="PF05879">
    <property type="entry name" value="RHD3_GTPase"/>
    <property type="match status" value="1"/>
</dbReference>
<accession>A0AAD8P6U4</accession>
<keyword evidence="5 15" id="KW-0863">Zinc-finger</keyword>
<comment type="similarity">
    <text evidence="16">Belongs to the TRAFAC class dynamin-like GTPase superfamily. GB1/RHD3 GTPase family.</text>
</comment>
<evidence type="ECO:0000259" key="19">
    <source>
        <dbReference type="PROSITE" id="PS51715"/>
    </source>
</evidence>
<evidence type="ECO:0000313" key="21">
    <source>
        <dbReference type="Proteomes" id="UP001229421"/>
    </source>
</evidence>
<keyword evidence="14" id="KW-0539">Nucleus</keyword>
<dbReference type="InterPro" id="IPR007021">
    <property type="entry name" value="DUF659"/>
</dbReference>